<dbReference type="PANTHER" id="PTHR42844">
    <property type="entry name" value="DIHYDRONEOPTERIN ALDOLASE 1-RELATED"/>
    <property type="match status" value="1"/>
</dbReference>
<evidence type="ECO:0000256" key="2">
    <source>
        <dbReference type="ARBA" id="ARBA00005013"/>
    </source>
</evidence>
<dbReference type="UniPathway" id="UPA00077">
    <property type="reaction ID" value="UER00154"/>
</dbReference>
<dbReference type="AlphaFoldDB" id="A0A0R1SNH6"/>
<keyword evidence="4 7" id="KW-0289">Folate biosynthesis</keyword>
<dbReference type="NCBIfam" id="TIGR00526">
    <property type="entry name" value="folB_dom"/>
    <property type="match status" value="1"/>
</dbReference>
<dbReference type="GO" id="GO:0004150">
    <property type="term" value="F:dihydroneopterin aldolase activity"/>
    <property type="evidence" value="ECO:0007669"/>
    <property type="project" value="UniProtKB-UniRule"/>
</dbReference>
<sequence length="120" mass="13551">MLTIKLNQMQFHSHIGFYKEERVIGQDIVINITLNLKDVSLDTLAKDDLNNTINYGQVYQIASEVVAKKDTKLVETVASLICKHVWDQFEDKLEHVTVAIQKKGLPIDGVLDNAEVEVSI</sequence>
<dbReference type="Gene3D" id="3.30.1130.10">
    <property type="match status" value="1"/>
</dbReference>
<organism evidence="9 10">
    <name type="scientific">Lentilactobacillus diolivorans DSM 14421</name>
    <dbReference type="NCBI Taxonomy" id="1423739"/>
    <lineage>
        <taxon>Bacteria</taxon>
        <taxon>Bacillati</taxon>
        <taxon>Bacillota</taxon>
        <taxon>Bacilli</taxon>
        <taxon>Lactobacillales</taxon>
        <taxon>Lactobacillaceae</taxon>
        <taxon>Lentilactobacillus</taxon>
    </lineage>
</organism>
<evidence type="ECO:0000256" key="3">
    <source>
        <dbReference type="ARBA" id="ARBA00005708"/>
    </source>
</evidence>
<dbReference type="PATRIC" id="fig|1423739.3.peg.2994"/>
<protein>
    <recommendedName>
        <fullName evidence="7">7,8-dihydroneopterin aldolase</fullName>
        <ecNumber evidence="7">4.1.2.25</ecNumber>
    </recommendedName>
</protein>
<proteinExistence type="inferred from homology"/>
<dbReference type="EC" id="4.1.2.25" evidence="7"/>
<evidence type="ECO:0000259" key="8">
    <source>
        <dbReference type="SMART" id="SM00905"/>
    </source>
</evidence>
<keyword evidence="5 7" id="KW-0456">Lyase</keyword>
<dbReference type="InterPro" id="IPR043133">
    <property type="entry name" value="GTP-CH-I_C/QueF"/>
</dbReference>
<comment type="pathway">
    <text evidence="2 7">Cofactor biosynthesis; tetrahydrofolate biosynthesis; 2-amino-4-hydroxy-6-hydroxymethyl-7,8-dihydropteridine diphosphate from 7,8-dihydroneopterin triphosphate: step 3/4.</text>
</comment>
<dbReference type="Proteomes" id="UP000052013">
    <property type="component" value="Unassembled WGS sequence"/>
</dbReference>
<comment type="similarity">
    <text evidence="3 7">Belongs to the DHNA family.</text>
</comment>
<evidence type="ECO:0000256" key="6">
    <source>
        <dbReference type="ARBA" id="ARBA00037702"/>
    </source>
</evidence>
<dbReference type="Pfam" id="PF02152">
    <property type="entry name" value="FolB"/>
    <property type="match status" value="1"/>
</dbReference>
<dbReference type="EMBL" id="AZEY01000041">
    <property type="protein sequence ID" value="KRL66571.1"/>
    <property type="molecule type" value="Genomic_DNA"/>
</dbReference>
<dbReference type="InterPro" id="IPR006157">
    <property type="entry name" value="FolB_dom"/>
</dbReference>
<gene>
    <name evidence="9" type="ORF">FC85_GL002882</name>
</gene>
<reference evidence="9 10" key="1">
    <citation type="journal article" date="2015" name="Genome Announc.">
        <title>Expanding the biotechnology potential of lactobacilli through comparative genomics of 213 strains and associated genera.</title>
        <authorList>
            <person name="Sun Z."/>
            <person name="Harris H.M."/>
            <person name="McCann A."/>
            <person name="Guo C."/>
            <person name="Argimon S."/>
            <person name="Zhang W."/>
            <person name="Yang X."/>
            <person name="Jeffery I.B."/>
            <person name="Cooney J.C."/>
            <person name="Kagawa T.F."/>
            <person name="Liu W."/>
            <person name="Song Y."/>
            <person name="Salvetti E."/>
            <person name="Wrobel A."/>
            <person name="Rasinkangas P."/>
            <person name="Parkhill J."/>
            <person name="Rea M.C."/>
            <person name="O'Sullivan O."/>
            <person name="Ritari J."/>
            <person name="Douillard F.P."/>
            <person name="Paul Ross R."/>
            <person name="Yang R."/>
            <person name="Briner A.E."/>
            <person name="Felis G.E."/>
            <person name="de Vos W.M."/>
            <person name="Barrangou R."/>
            <person name="Klaenhammer T.R."/>
            <person name="Caufield P.W."/>
            <person name="Cui Y."/>
            <person name="Zhang H."/>
            <person name="O'Toole P.W."/>
        </authorList>
    </citation>
    <scope>NUCLEOTIDE SEQUENCE [LARGE SCALE GENOMIC DNA]</scope>
    <source>
        <strain evidence="9 10">DSM 14421</strain>
    </source>
</reference>
<accession>A0A0R1SNH6</accession>
<evidence type="ECO:0000256" key="4">
    <source>
        <dbReference type="ARBA" id="ARBA00022909"/>
    </source>
</evidence>
<dbReference type="GO" id="GO:0046654">
    <property type="term" value="P:tetrahydrofolate biosynthetic process"/>
    <property type="evidence" value="ECO:0007669"/>
    <property type="project" value="UniProtKB-UniRule"/>
</dbReference>
<dbReference type="NCBIfam" id="TIGR00525">
    <property type="entry name" value="folB"/>
    <property type="match status" value="1"/>
</dbReference>
<dbReference type="SUPFAM" id="SSF55620">
    <property type="entry name" value="Tetrahydrobiopterin biosynthesis enzymes-like"/>
    <property type="match status" value="1"/>
</dbReference>
<evidence type="ECO:0000256" key="7">
    <source>
        <dbReference type="RuleBase" id="RU362079"/>
    </source>
</evidence>
<evidence type="ECO:0000313" key="10">
    <source>
        <dbReference type="Proteomes" id="UP000052013"/>
    </source>
</evidence>
<dbReference type="InterPro" id="IPR006156">
    <property type="entry name" value="Dihydroneopterin_aldolase"/>
</dbReference>
<dbReference type="RefSeq" id="WP_057864437.1">
    <property type="nucleotide sequence ID" value="NZ_AZEY01000041.1"/>
</dbReference>
<evidence type="ECO:0000256" key="1">
    <source>
        <dbReference type="ARBA" id="ARBA00001353"/>
    </source>
</evidence>
<comment type="caution">
    <text evidence="9">The sequence shown here is derived from an EMBL/GenBank/DDBJ whole genome shotgun (WGS) entry which is preliminary data.</text>
</comment>
<dbReference type="SMART" id="SM00905">
    <property type="entry name" value="FolB"/>
    <property type="match status" value="1"/>
</dbReference>
<dbReference type="GO" id="GO:0005737">
    <property type="term" value="C:cytoplasm"/>
    <property type="evidence" value="ECO:0007669"/>
    <property type="project" value="TreeGrafter"/>
</dbReference>
<evidence type="ECO:0000256" key="5">
    <source>
        <dbReference type="ARBA" id="ARBA00023239"/>
    </source>
</evidence>
<feature type="domain" description="Dihydroneopterin aldolase/epimerase" evidence="8">
    <location>
        <begin position="4"/>
        <end position="120"/>
    </location>
</feature>
<name>A0A0R1SNH6_9LACO</name>
<dbReference type="GO" id="GO:0046656">
    <property type="term" value="P:folic acid biosynthetic process"/>
    <property type="evidence" value="ECO:0007669"/>
    <property type="project" value="UniProtKB-UniRule"/>
</dbReference>
<comment type="catalytic activity">
    <reaction evidence="1 7">
        <text>7,8-dihydroneopterin = 6-hydroxymethyl-7,8-dihydropterin + glycolaldehyde</text>
        <dbReference type="Rhea" id="RHEA:10540"/>
        <dbReference type="ChEBI" id="CHEBI:17001"/>
        <dbReference type="ChEBI" id="CHEBI:17071"/>
        <dbReference type="ChEBI" id="CHEBI:44841"/>
        <dbReference type="EC" id="4.1.2.25"/>
    </reaction>
</comment>
<dbReference type="PANTHER" id="PTHR42844:SF1">
    <property type="entry name" value="DIHYDRONEOPTERIN ALDOLASE 1-RELATED"/>
    <property type="match status" value="1"/>
</dbReference>
<dbReference type="STRING" id="1423739.FC85_GL002882"/>
<evidence type="ECO:0000313" key="9">
    <source>
        <dbReference type="EMBL" id="KRL66571.1"/>
    </source>
</evidence>
<comment type="function">
    <text evidence="6 7">Catalyzes the conversion of 7,8-dihydroneopterin to 6-hydroxymethyl-7,8-dihydropterin.</text>
</comment>